<feature type="signal peptide" evidence="2">
    <location>
        <begin position="1"/>
        <end position="33"/>
    </location>
</feature>
<organism evidence="3 4">
    <name type="scientific">Streptomyces luteoverticillatus</name>
    <name type="common">Streptoverticillium luteoverticillatus</name>
    <dbReference type="NCBI Taxonomy" id="66425"/>
    <lineage>
        <taxon>Bacteria</taxon>
        <taxon>Bacillati</taxon>
        <taxon>Actinomycetota</taxon>
        <taxon>Actinomycetes</taxon>
        <taxon>Kitasatosporales</taxon>
        <taxon>Streptomycetaceae</taxon>
        <taxon>Streptomyces</taxon>
    </lineage>
</organism>
<keyword evidence="4" id="KW-1185">Reference proteome</keyword>
<name>A0A3S9PMZ0_STRLT</name>
<dbReference type="AlphaFoldDB" id="A0A3S9PMZ0"/>
<dbReference type="EMBL" id="CP034587">
    <property type="protein sequence ID" value="AZQ73688.1"/>
    <property type="molecule type" value="Genomic_DNA"/>
</dbReference>
<evidence type="ECO:0000256" key="1">
    <source>
        <dbReference type="SAM" id="MobiDB-lite"/>
    </source>
</evidence>
<feature type="compositionally biased region" description="Basic and acidic residues" evidence="1">
    <location>
        <begin position="55"/>
        <end position="80"/>
    </location>
</feature>
<reference evidence="3 4" key="1">
    <citation type="submission" date="2018-12" db="EMBL/GenBank/DDBJ databases">
        <title>The whole draft genome of Streptomyce luteoverticillatus CGMCC 15060.</title>
        <authorList>
            <person name="Feng Z."/>
            <person name="Chen G."/>
            <person name="Zhang J."/>
            <person name="Zhu H."/>
            <person name="Yu X."/>
            <person name="Zhang W."/>
            <person name="Zhang X."/>
        </authorList>
    </citation>
    <scope>NUCLEOTIDE SEQUENCE [LARGE SCALE GENOMIC DNA]</scope>
    <source>
        <strain evidence="3 4">CGMCC 15060</strain>
    </source>
</reference>
<feature type="chain" id="PRO_5019189543" evidence="2">
    <location>
        <begin position="34"/>
        <end position="80"/>
    </location>
</feature>
<dbReference type="OrthoDB" id="5198329at2"/>
<evidence type="ECO:0000256" key="2">
    <source>
        <dbReference type="SAM" id="SignalP"/>
    </source>
</evidence>
<feature type="region of interest" description="Disordered" evidence="1">
    <location>
        <begin position="29"/>
        <end position="80"/>
    </location>
</feature>
<keyword evidence="2" id="KW-0732">Signal</keyword>
<proteinExistence type="predicted"/>
<evidence type="ECO:0000313" key="4">
    <source>
        <dbReference type="Proteomes" id="UP000267900"/>
    </source>
</evidence>
<evidence type="ECO:0000313" key="3">
    <source>
        <dbReference type="EMBL" id="AZQ73688.1"/>
    </source>
</evidence>
<sequence length="80" mass="8447">MVSRKAKAALLAAGAVALGLAVTAALWPGDREAAPGPPSRPETAVVHDSTANPAEVEKHWTPERIRQAQENMRHATGQDD</sequence>
<gene>
    <name evidence="3" type="ORF">EKH77_22895</name>
</gene>
<protein>
    <submittedName>
        <fullName evidence="3">Uncharacterized protein</fullName>
    </submittedName>
</protein>
<accession>A0A3S9PMZ0</accession>
<dbReference type="RefSeq" id="WP_126916199.1">
    <property type="nucleotide sequence ID" value="NZ_CP034587.1"/>
</dbReference>
<dbReference type="Proteomes" id="UP000267900">
    <property type="component" value="Chromosome"/>
</dbReference>